<evidence type="ECO:0000313" key="1">
    <source>
        <dbReference type="EMBL" id="QEL13706.1"/>
    </source>
</evidence>
<dbReference type="AlphaFoldDB" id="A0A5C1A6U5"/>
<dbReference type="KEGG" id="lrs:PX52LOC_00564"/>
<organism evidence="1 2">
    <name type="scientific">Limnoglobus roseus</name>
    <dbReference type="NCBI Taxonomy" id="2598579"/>
    <lineage>
        <taxon>Bacteria</taxon>
        <taxon>Pseudomonadati</taxon>
        <taxon>Planctomycetota</taxon>
        <taxon>Planctomycetia</taxon>
        <taxon>Gemmatales</taxon>
        <taxon>Gemmataceae</taxon>
        <taxon>Limnoglobus</taxon>
    </lineage>
</organism>
<dbReference type="SUPFAM" id="SSF53756">
    <property type="entry name" value="UDP-Glycosyltransferase/glycogen phosphorylase"/>
    <property type="match status" value="1"/>
</dbReference>
<sequence>MRTAHSGAGMIYSHGGDFGDTIYHLPIVRAKGGGELVLYPMRGTSHGMSEPRAALIAPLIEAQPYISKVRWSPTGEGVILDVWRQHYKNYLNLTDMACEAFGLPHPPREQPWLFARPNRTARVVFHRSARYRNTRFPWKRVYEKYRREAVFVGLPDEHADFCRNVGPVSYAYTENLLQLAEVVQGCELYVGNQSAPFAVAEGLKVPTILEIGPINNCHWERVGNIHGWGENVRLPEIDELPGRLARSVAARGNGRTPIAARQLAALARAVRDAAALPGDLAEVGGGGSGFAKVLAGADPAKTLHRFGPHGEDDAREFLAGYRVVYHARPFAEATSGDAPRFSFVHVAAGADAGAAREYFWPRLVEGGVLVIDESGKLEDGRTDVIDGLVWVRKR</sequence>
<name>A0A5C1A6U5_9BACT</name>
<keyword evidence="2" id="KW-1185">Reference proteome</keyword>
<gene>
    <name evidence="1" type="ORF">PX52LOC_00564</name>
</gene>
<evidence type="ECO:0000313" key="2">
    <source>
        <dbReference type="Proteomes" id="UP000324974"/>
    </source>
</evidence>
<accession>A0A5C1A6U5</accession>
<proteinExistence type="predicted"/>
<protein>
    <submittedName>
        <fullName evidence="1">Uncharacterized protein</fullName>
    </submittedName>
</protein>
<dbReference type="EMBL" id="CP042425">
    <property type="protein sequence ID" value="QEL13706.1"/>
    <property type="molecule type" value="Genomic_DNA"/>
</dbReference>
<dbReference type="Proteomes" id="UP000324974">
    <property type="component" value="Chromosome"/>
</dbReference>
<reference evidence="2" key="1">
    <citation type="submission" date="2019-08" db="EMBL/GenBank/DDBJ databases">
        <title>Limnoglobus roseus gen. nov., sp. nov., a novel freshwater planctomycete with a giant genome from the family Gemmataceae.</title>
        <authorList>
            <person name="Kulichevskaya I.S."/>
            <person name="Naumoff D.G."/>
            <person name="Miroshnikov K."/>
            <person name="Ivanova A."/>
            <person name="Philippov D.A."/>
            <person name="Hakobyan A."/>
            <person name="Rijpstra I.C."/>
            <person name="Sinninghe Damste J.S."/>
            <person name="Liesack W."/>
            <person name="Dedysh S.N."/>
        </authorList>
    </citation>
    <scope>NUCLEOTIDE SEQUENCE [LARGE SCALE GENOMIC DNA]</scope>
    <source>
        <strain evidence="2">PX52</strain>
    </source>
</reference>
<dbReference type="Gene3D" id="3.40.50.2000">
    <property type="entry name" value="Glycogen Phosphorylase B"/>
    <property type="match status" value="1"/>
</dbReference>